<sequence length="227" mass="26204">MVHKRENRRYGTNLPGLLLVEGVNDLNFLCQLFVKRGIYDYNKQENQFIPKSFSSKEKGSYTELKNGLVEELKDESLQAIGIVVDADENLQDRWKDLTKQLQKLEYSDIPNEPNPLGWISETKGKIPLGVWLMPDNTISGILEHFIAWMVPDKNENPLWNHVENSISNVPDRRFANKDLAKAQIATWLAWQKEPGQPISYAIFKKYVDPNSTSADPFIAWVKRLFQL</sequence>
<name>A0A2W4RRY2_9GAMM</name>
<proteinExistence type="predicted"/>
<dbReference type="Proteomes" id="UP000249396">
    <property type="component" value="Unassembled WGS sequence"/>
</dbReference>
<dbReference type="AlphaFoldDB" id="A0A2W4RRY2"/>
<comment type="caution">
    <text evidence="1">The sequence shown here is derived from an EMBL/GenBank/DDBJ whole genome shotgun (WGS) entry which is preliminary data.</text>
</comment>
<dbReference type="EMBL" id="QJPH01000162">
    <property type="protein sequence ID" value="PZN84189.1"/>
    <property type="molecule type" value="Genomic_DNA"/>
</dbReference>
<dbReference type="InterPro" id="IPR024508">
    <property type="entry name" value="DUF3226"/>
</dbReference>
<evidence type="ECO:0000313" key="2">
    <source>
        <dbReference type="Proteomes" id="UP000249396"/>
    </source>
</evidence>
<protein>
    <recommendedName>
        <fullName evidence="3">DUF4435 domain-containing protein</fullName>
    </recommendedName>
</protein>
<dbReference type="Pfam" id="PF11536">
    <property type="entry name" value="DUF3226"/>
    <property type="match status" value="1"/>
</dbReference>
<evidence type="ECO:0000313" key="1">
    <source>
        <dbReference type="EMBL" id="PZN84189.1"/>
    </source>
</evidence>
<accession>A0A2W4RRY2</accession>
<organism evidence="1 2">
    <name type="scientific">Candidatus Methylumidiphilus alinenensis</name>
    <dbReference type="NCBI Taxonomy" id="2202197"/>
    <lineage>
        <taxon>Bacteria</taxon>
        <taxon>Pseudomonadati</taxon>
        <taxon>Pseudomonadota</taxon>
        <taxon>Gammaproteobacteria</taxon>
        <taxon>Methylococcales</taxon>
        <taxon>Candidatus Methylumidiphilus</taxon>
    </lineage>
</organism>
<gene>
    <name evidence="1" type="ORF">DM484_03170</name>
</gene>
<reference evidence="1 2" key="1">
    <citation type="journal article" date="2018" name="Aquat. Microb. Ecol.">
        <title>Gammaproteobacterial methanotrophs dominate.</title>
        <authorList>
            <person name="Rissanen A.J."/>
            <person name="Saarenheimo J."/>
            <person name="Tiirola M."/>
            <person name="Peura S."/>
            <person name="Aalto S.L."/>
            <person name="Karvinen A."/>
            <person name="Nykanen H."/>
        </authorList>
    </citation>
    <scope>NUCLEOTIDE SEQUENCE [LARGE SCALE GENOMIC DNA]</scope>
    <source>
        <strain evidence="1">AMbin10</strain>
    </source>
</reference>
<evidence type="ECO:0008006" key="3">
    <source>
        <dbReference type="Google" id="ProtNLM"/>
    </source>
</evidence>